<dbReference type="Proteomes" id="UP001295740">
    <property type="component" value="Unassembled WGS sequence"/>
</dbReference>
<dbReference type="PANTHER" id="PTHR47429">
    <property type="entry name" value="PROTEIN TWIN LOV 1"/>
    <property type="match status" value="1"/>
</dbReference>
<dbReference type="EMBL" id="CAUWAG010000020">
    <property type="protein sequence ID" value="CAJ2514276.1"/>
    <property type="molecule type" value="Genomic_DNA"/>
</dbReference>
<accession>A0AAI8VUA6</accession>
<name>A0AAI8VUA6_9PEZI</name>
<evidence type="ECO:0000256" key="3">
    <source>
        <dbReference type="ARBA" id="ARBA00022991"/>
    </source>
</evidence>
<evidence type="ECO:0000259" key="5">
    <source>
        <dbReference type="PROSITE" id="PS50132"/>
    </source>
</evidence>
<dbReference type="Pfam" id="PF13426">
    <property type="entry name" value="PAS_9"/>
    <property type="match status" value="1"/>
</dbReference>
<feature type="domain" description="RGS" evidence="5">
    <location>
        <begin position="134"/>
        <end position="248"/>
    </location>
</feature>
<protein>
    <submittedName>
        <fullName evidence="6">Uu.00g023950.m01.CDS01</fullName>
    </submittedName>
</protein>
<keyword evidence="2" id="KW-0288">FMN</keyword>
<dbReference type="PANTHER" id="PTHR47429:SF2">
    <property type="entry name" value="PROTEIN TWIN LOV 1"/>
    <property type="match status" value="1"/>
</dbReference>
<evidence type="ECO:0000256" key="4">
    <source>
        <dbReference type="SAM" id="MobiDB-lite"/>
    </source>
</evidence>
<dbReference type="InterPro" id="IPR016137">
    <property type="entry name" value="RGS"/>
</dbReference>
<dbReference type="PROSITE" id="PS50132">
    <property type="entry name" value="RGS"/>
    <property type="match status" value="1"/>
</dbReference>
<evidence type="ECO:0000313" key="6">
    <source>
        <dbReference type="EMBL" id="CAJ2514276.1"/>
    </source>
</evidence>
<sequence length="670" mass="74042">MGGYQEYDHRRRSSPIPTNGSSLPTAPPIPRVTSPPPRLRSPLPRADKLSMRLRSNSGLALHTNEAALSQYIDYKKNGSTRPNSFSPSIHSVPLEEEEDVDAPRSWFASSGRSRSWTGPNASFLPFMDFLGRDAFQMALDTPGVIRDLMGYCKERRCEEDLEFLLAIREYTQSTDEMTSILTAISAAYIAPGAMRSLKLPTMVSRSLNADIKRIANATLPSLEAVFLESRSHIERRMAANVFPGFVKTQLTRCTAAALSTGASAISSSKLEYPGLGESFCLTNASGPGNAITAITDGFLMITGYPLQEVMSQDCIFLEGPYTDQDAIHRIQTAVKEGREAVELILNYRKDATPFWNLLFVYPLKNQSGRLEMWLEAQINVSDCVGSRKDLLRVMGGGEYSETISDGSSDDKSELSPYNRLRGGGKQEIEPSVHSRTGSRGSTSSSCFLQQFRKGTQVTSPLAFADNPSDYFFGKGTQTSQKVHFLNQRFQPRAAPSTPPTTYSRHILLRCHPVCVPPSWQRAPTPSGSRKKHSTKLHIAYYSDEVAELLCLRGDVTHQDIFHVLTDKANSPSVTKSFKSLVRERIECGKSTSAELMVDTNRGLKGWRKGSTTSTGPGTANSDGLNTDSNIKPDKKWAKNSKQERVMSHWTPMRNGEGNLEWVILILAQAT</sequence>
<dbReference type="InterPro" id="IPR044926">
    <property type="entry name" value="RGS_subdomain_2"/>
</dbReference>
<evidence type="ECO:0000256" key="1">
    <source>
        <dbReference type="ARBA" id="ARBA00022630"/>
    </source>
</evidence>
<feature type="compositionally biased region" description="Basic and acidic residues" evidence="4">
    <location>
        <begin position="630"/>
        <end position="644"/>
    </location>
</feature>
<reference evidence="6" key="1">
    <citation type="submission" date="2023-10" db="EMBL/GenBank/DDBJ databases">
        <authorList>
            <person name="Hackl T."/>
        </authorList>
    </citation>
    <scope>NUCLEOTIDE SEQUENCE</scope>
</reference>
<dbReference type="Gene3D" id="3.30.450.20">
    <property type="entry name" value="PAS domain"/>
    <property type="match status" value="1"/>
</dbReference>
<feature type="compositionally biased region" description="Pro residues" evidence="4">
    <location>
        <begin position="25"/>
        <end position="39"/>
    </location>
</feature>
<dbReference type="AlphaFoldDB" id="A0AAI8VUA6"/>
<keyword evidence="1" id="KW-0285">Flavoprotein</keyword>
<dbReference type="SUPFAM" id="SSF48097">
    <property type="entry name" value="Regulator of G-protein signaling, RGS"/>
    <property type="match status" value="1"/>
</dbReference>
<feature type="region of interest" description="Disordered" evidence="4">
    <location>
        <begin position="604"/>
        <end position="644"/>
    </location>
</feature>
<comment type="caution">
    <text evidence="6">The sequence shown here is derived from an EMBL/GenBank/DDBJ whole genome shotgun (WGS) entry which is preliminary data.</text>
</comment>
<proteinExistence type="predicted"/>
<dbReference type="Gene3D" id="1.10.167.10">
    <property type="entry name" value="Regulator of G-protein Signalling 4, domain 2"/>
    <property type="match status" value="1"/>
</dbReference>
<dbReference type="InterPro" id="IPR036305">
    <property type="entry name" value="RGS_sf"/>
</dbReference>
<dbReference type="InterPro" id="IPR035965">
    <property type="entry name" value="PAS-like_dom_sf"/>
</dbReference>
<dbReference type="SUPFAM" id="SSF55785">
    <property type="entry name" value="PYP-like sensor domain (PAS domain)"/>
    <property type="match status" value="1"/>
</dbReference>
<gene>
    <name evidence="6" type="ORF">KHLLAP_LOCUS14744</name>
</gene>
<dbReference type="InterPro" id="IPR000014">
    <property type="entry name" value="PAS"/>
</dbReference>
<keyword evidence="7" id="KW-1185">Reference proteome</keyword>
<evidence type="ECO:0000256" key="2">
    <source>
        <dbReference type="ARBA" id="ARBA00022643"/>
    </source>
</evidence>
<dbReference type="SMART" id="SM00315">
    <property type="entry name" value="RGS"/>
    <property type="match status" value="1"/>
</dbReference>
<evidence type="ECO:0000313" key="7">
    <source>
        <dbReference type="Proteomes" id="UP001295740"/>
    </source>
</evidence>
<feature type="compositionally biased region" description="Polar residues" evidence="4">
    <location>
        <begin position="609"/>
        <end position="629"/>
    </location>
</feature>
<keyword evidence="3" id="KW-0157">Chromophore</keyword>
<feature type="region of interest" description="Disordered" evidence="4">
    <location>
        <begin position="1"/>
        <end position="46"/>
    </location>
</feature>
<organism evidence="6 7">
    <name type="scientific">Anthostomella pinea</name>
    <dbReference type="NCBI Taxonomy" id="933095"/>
    <lineage>
        <taxon>Eukaryota</taxon>
        <taxon>Fungi</taxon>
        <taxon>Dikarya</taxon>
        <taxon>Ascomycota</taxon>
        <taxon>Pezizomycotina</taxon>
        <taxon>Sordariomycetes</taxon>
        <taxon>Xylariomycetidae</taxon>
        <taxon>Xylariales</taxon>
        <taxon>Xylariaceae</taxon>
        <taxon>Anthostomella</taxon>
    </lineage>
</organism>
<dbReference type="GO" id="GO:0005634">
    <property type="term" value="C:nucleus"/>
    <property type="evidence" value="ECO:0007669"/>
    <property type="project" value="TreeGrafter"/>
</dbReference>
<feature type="compositionally biased region" description="Low complexity" evidence="4">
    <location>
        <begin position="434"/>
        <end position="444"/>
    </location>
</feature>
<feature type="region of interest" description="Disordered" evidence="4">
    <location>
        <begin position="400"/>
        <end position="444"/>
    </location>
</feature>
<dbReference type="Pfam" id="PF00615">
    <property type="entry name" value="RGS"/>
    <property type="match status" value="1"/>
</dbReference>